<feature type="non-terminal residue" evidence="2">
    <location>
        <position position="311"/>
    </location>
</feature>
<dbReference type="KEGG" id="scm:SCHCO_02519076"/>
<evidence type="ECO:0000256" key="1">
    <source>
        <dbReference type="SAM" id="MobiDB-lite"/>
    </source>
</evidence>
<dbReference type="AlphaFoldDB" id="D8QIU5"/>
<dbReference type="VEuPathDB" id="FungiDB:SCHCODRAFT_02519076"/>
<protein>
    <submittedName>
        <fullName evidence="2">Uncharacterized protein</fullName>
    </submittedName>
</protein>
<feature type="region of interest" description="Disordered" evidence="1">
    <location>
        <begin position="159"/>
        <end position="180"/>
    </location>
</feature>
<dbReference type="HOGENOM" id="CLU_894742_0_0_1"/>
<feature type="region of interest" description="Disordered" evidence="1">
    <location>
        <begin position="256"/>
        <end position="278"/>
    </location>
</feature>
<dbReference type="EMBL" id="GL377313">
    <property type="protein sequence ID" value="EFI92290.1"/>
    <property type="molecule type" value="Genomic_DNA"/>
</dbReference>
<feature type="compositionally biased region" description="Basic and acidic residues" evidence="1">
    <location>
        <begin position="215"/>
        <end position="224"/>
    </location>
</feature>
<dbReference type="GeneID" id="9593683"/>
<evidence type="ECO:0000313" key="2">
    <source>
        <dbReference type="EMBL" id="EFI92290.1"/>
    </source>
</evidence>
<dbReference type="Proteomes" id="UP000007431">
    <property type="component" value="Unassembled WGS sequence"/>
</dbReference>
<keyword evidence="3" id="KW-1185">Reference proteome</keyword>
<reference evidence="2 3" key="1">
    <citation type="journal article" date="2010" name="Nat. Biotechnol.">
        <title>Genome sequence of the model mushroom Schizophyllum commune.</title>
        <authorList>
            <person name="Ohm R.A."/>
            <person name="de Jong J.F."/>
            <person name="Lugones L.G."/>
            <person name="Aerts A."/>
            <person name="Kothe E."/>
            <person name="Stajich J.E."/>
            <person name="de Vries R.P."/>
            <person name="Record E."/>
            <person name="Levasseur A."/>
            <person name="Baker S.E."/>
            <person name="Bartholomew K.A."/>
            <person name="Coutinho P.M."/>
            <person name="Erdmann S."/>
            <person name="Fowler T.J."/>
            <person name="Gathman A.C."/>
            <person name="Lombard V."/>
            <person name="Henrissat B."/>
            <person name="Knabe N."/>
            <person name="Kuees U."/>
            <person name="Lilly W.W."/>
            <person name="Lindquist E."/>
            <person name="Lucas S."/>
            <person name="Magnuson J.K."/>
            <person name="Piumi F."/>
            <person name="Raudaskoski M."/>
            <person name="Salamov A."/>
            <person name="Schmutz J."/>
            <person name="Schwarze F.W.M.R."/>
            <person name="vanKuyk P.A."/>
            <person name="Horton J.S."/>
            <person name="Grigoriev I.V."/>
            <person name="Woesten H.A.B."/>
        </authorList>
    </citation>
    <scope>NUCLEOTIDE SEQUENCE [LARGE SCALE GENOMIC DNA]</scope>
    <source>
        <strain evidence="3">H4-8 / FGSC 9210</strain>
    </source>
</reference>
<feature type="region of interest" description="Disordered" evidence="1">
    <location>
        <begin position="25"/>
        <end position="53"/>
    </location>
</feature>
<name>D8QIU5_SCHCM</name>
<sequence length="311" mass="33274">MHVLEVPQTFIELLGVPALTTRRAENAAGSRAISCDPQAAGGTRGAPRAKDAADQDILRSLTRPGGARGREAARAQALTSRRTRREVRRLAPPLALFIRAYSDDARGNAVGSKSTCAMVHDLADRPTAVGARRLSSRRKDGCEILTSHAAFLAAPRTADGRGDYAAESRSRRGEAPSRRLVEAESTNSRIFVRLAGYPDLLIAAFHATRGYKRLSTHEGRRDAAHPPLHGHPPSPHNPHVLPIHRERTEIVEDGAKDSSGKVEGGGCGPPSLQDNVQALPPGPARRELASALRRGGVGVGGFATFITREVY</sequence>
<dbReference type="InParanoid" id="D8QIU5"/>
<evidence type="ECO:0000313" key="3">
    <source>
        <dbReference type="Proteomes" id="UP000007431"/>
    </source>
</evidence>
<gene>
    <name evidence="2" type="ORF">SCHCODRAFT_113810</name>
</gene>
<accession>D8QIU5</accession>
<organism evidence="3">
    <name type="scientific">Schizophyllum commune (strain H4-8 / FGSC 9210)</name>
    <name type="common">Split gill fungus</name>
    <dbReference type="NCBI Taxonomy" id="578458"/>
    <lineage>
        <taxon>Eukaryota</taxon>
        <taxon>Fungi</taxon>
        <taxon>Dikarya</taxon>
        <taxon>Basidiomycota</taxon>
        <taxon>Agaricomycotina</taxon>
        <taxon>Agaricomycetes</taxon>
        <taxon>Agaricomycetidae</taxon>
        <taxon>Agaricales</taxon>
        <taxon>Schizophyllaceae</taxon>
        <taxon>Schizophyllum</taxon>
    </lineage>
</organism>
<feature type="region of interest" description="Disordered" evidence="1">
    <location>
        <begin position="215"/>
        <end position="241"/>
    </location>
</feature>
<proteinExistence type="predicted"/>